<dbReference type="EC" id="3.1.6.1" evidence="7"/>
<evidence type="ECO:0000313" key="14">
    <source>
        <dbReference type="Proteomes" id="UP000480763"/>
    </source>
</evidence>
<dbReference type="Proteomes" id="UP000480763">
    <property type="component" value="Unassembled WGS sequence"/>
</dbReference>
<reference evidence="10 13" key="4">
    <citation type="submission" date="2019-06" db="EMBL/GenBank/DDBJ databases">
        <title>A Diverse Panel of Clinical Acinetobacter baumannii for Research Use.</title>
        <authorList>
            <person name="Mcgann P."/>
            <person name="Snesrud E."/>
            <person name="Galac M.R."/>
        </authorList>
    </citation>
    <scope>NUCLEOTIDE SEQUENCE [LARGE SCALE GENOMIC DNA]</scope>
    <source>
        <strain evidence="10 13">MRSN14237</strain>
    </source>
</reference>
<proteinExistence type="inferred from homology"/>
<dbReference type="EMBL" id="LN997846">
    <property type="protein sequence ID" value="CUW34463.1"/>
    <property type="molecule type" value="Genomic_DNA"/>
</dbReference>
<dbReference type="GO" id="GO:0004065">
    <property type="term" value="F:arylsulfatase activity"/>
    <property type="evidence" value="ECO:0007669"/>
    <property type="project" value="UniProtKB-EC"/>
</dbReference>
<evidence type="ECO:0000313" key="9">
    <source>
        <dbReference type="EMBL" id="MYM77495.1"/>
    </source>
</evidence>
<keyword evidence="2" id="KW-0479">Metal-binding</keyword>
<sequence length="579" mass="65246">MVRKKLTIASLFIPTMLCAALANATDTVRKPNVLVIVADDLGFSDTEPFGSEIRTPNINKLAKEGAILTNFHAGPTCSVTRSMLLTGNDSHQAGFGTMAEYLQPEQKGKPGYEGRLNKRVITLAEILKTQGYASFVAGKWHLGSTEDSNAKARGFDRSFTLMPGGAAHMDASQMFPGNYKARYLEDGKDINLPKDFYSSDFFTTKMISYMENDRKKGQPFFGYLAFTAPHWPLQAPDQYLKKYEGHYKEGYEKIRQARLERMIKLGIMPKGTKINNPLMDVFPAWEQLTESQKQDQIKTMQIYAAMIDNLDHNIGRVIDYLKRSGELDNTLILFMSDNGAESATPESLGTTEDKNGIREWVNATFDNSPKNMGRKGSYVTLGPQWAQVASTPLPYFKSFLANGGIHVPAIIRYPAKVKAGQINSETLHVMDFVPSVLDLTNTKRPENFEGNPILKLEGRSFLPIFSGKKLPERTLGWEFNTRRALYKGDWAIQYQAPPYGTGQWELYNRKTDPSYRINLALKKPEKVKELAADWDVYAKRVGVTEAPVRYKYGQMNCFYDKCIQPEFLKQVANQSTTAH</sequence>
<dbReference type="Proteomes" id="UP000315888">
    <property type="component" value="Unassembled WGS sequence"/>
</dbReference>
<dbReference type="GO" id="GO:0016740">
    <property type="term" value="F:transferase activity"/>
    <property type="evidence" value="ECO:0007669"/>
    <property type="project" value="UniProtKB-KW"/>
</dbReference>
<feature type="chain" id="PRO_5015039376" evidence="5">
    <location>
        <begin position="25"/>
        <end position="579"/>
    </location>
</feature>
<evidence type="ECO:0000256" key="3">
    <source>
        <dbReference type="ARBA" id="ARBA00022801"/>
    </source>
</evidence>
<accession>A0A0G4QNS3</accession>
<comment type="similarity">
    <text evidence="1">Belongs to the sulfatase family.</text>
</comment>
<evidence type="ECO:0000256" key="5">
    <source>
        <dbReference type="SAM" id="SignalP"/>
    </source>
</evidence>
<evidence type="ECO:0000313" key="8">
    <source>
        <dbReference type="EMBL" id="KZA18949.1"/>
    </source>
</evidence>
<dbReference type="InterPro" id="IPR017850">
    <property type="entry name" value="Alkaline_phosphatase_core_sf"/>
</dbReference>
<evidence type="ECO:0000259" key="6">
    <source>
        <dbReference type="Pfam" id="PF00884"/>
    </source>
</evidence>
<dbReference type="SUPFAM" id="SSF53649">
    <property type="entry name" value="Alkaline phosphatase-like"/>
    <property type="match status" value="1"/>
</dbReference>
<dbReference type="PANTHER" id="PTHR42693:SF33">
    <property type="entry name" value="ARYLSULFATASE"/>
    <property type="match status" value="1"/>
</dbReference>
<reference evidence="8 12" key="2">
    <citation type="submission" date="2016-01" db="EMBL/GenBank/DDBJ databases">
        <title>Draft sequences of Acinetobacter baumannii isolates from wounded military personnel.</title>
        <authorList>
            <person name="Arivett B.A."/>
            <person name="Fiester S.E."/>
            <person name="Ream D.C."/>
            <person name="Actis L.A."/>
        </authorList>
    </citation>
    <scope>NUCLEOTIDE SEQUENCE [LARGE SCALE GENOMIC DNA]</scope>
    <source>
        <strain evidence="8 12">AB2828</strain>
    </source>
</reference>
<dbReference type="RefSeq" id="WP_004738569.1">
    <property type="nucleotide sequence ID" value="NZ_AP022077.1"/>
</dbReference>
<dbReference type="EMBL" id="LRDT01000017">
    <property type="protein sequence ID" value="KZA18949.1"/>
    <property type="molecule type" value="Genomic_DNA"/>
</dbReference>
<dbReference type="InterPro" id="IPR000917">
    <property type="entry name" value="Sulfatase_N"/>
</dbReference>
<dbReference type="PANTHER" id="PTHR42693">
    <property type="entry name" value="ARYLSULFATASE FAMILY MEMBER"/>
    <property type="match status" value="1"/>
</dbReference>
<dbReference type="EMBL" id="WWCH01000001">
    <property type="protein sequence ID" value="MYM77495.1"/>
    <property type="molecule type" value="Genomic_DNA"/>
</dbReference>
<evidence type="ECO:0000313" key="11">
    <source>
        <dbReference type="Proteomes" id="UP000066661"/>
    </source>
</evidence>
<dbReference type="GO" id="GO:0046872">
    <property type="term" value="F:metal ion binding"/>
    <property type="evidence" value="ECO:0007669"/>
    <property type="project" value="UniProtKB-KW"/>
</dbReference>
<dbReference type="Proteomes" id="UP000076296">
    <property type="component" value="Unassembled WGS sequence"/>
</dbReference>
<evidence type="ECO:0000313" key="10">
    <source>
        <dbReference type="EMBL" id="TPU68922.1"/>
    </source>
</evidence>
<dbReference type="PROSITE" id="PS00149">
    <property type="entry name" value="SULFATASE_2"/>
    <property type="match status" value="1"/>
</dbReference>
<dbReference type="InterPro" id="IPR024607">
    <property type="entry name" value="Sulfatase_CS"/>
</dbReference>
<evidence type="ECO:0000256" key="1">
    <source>
        <dbReference type="ARBA" id="ARBA00008779"/>
    </source>
</evidence>
<feature type="domain" description="Sulfatase N-terminal" evidence="6">
    <location>
        <begin position="31"/>
        <end position="441"/>
    </location>
</feature>
<dbReference type="EMBL" id="VHGY01000006">
    <property type="protein sequence ID" value="TPU68922.1"/>
    <property type="molecule type" value="Genomic_DNA"/>
</dbReference>
<organism evidence="7 11">
    <name type="scientific">Acinetobacter baumannii</name>
    <dbReference type="NCBI Taxonomy" id="470"/>
    <lineage>
        <taxon>Bacteria</taxon>
        <taxon>Pseudomonadati</taxon>
        <taxon>Pseudomonadota</taxon>
        <taxon>Gammaproteobacteria</taxon>
        <taxon>Moraxellales</taxon>
        <taxon>Moraxellaceae</taxon>
        <taxon>Acinetobacter</taxon>
        <taxon>Acinetobacter calcoaceticus/baumannii complex</taxon>
    </lineage>
</organism>
<dbReference type="Gene3D" id="3.40.720.10">
    <property type="entry name" value="Alkaline Phosphatase, subunit A"/>
    <property type="match status" value="1"/>
</dbReference>
<evidence type="ECO:0000313" key="12">
    <source>
        <dbReference type="Proteomes" id="UP000076296"/>
    </source>
</evidence>
<evidence type="ECO:0000256" key="4">
    <source>
        <dbReference type="ARBA" id="ARBA00022837"/>
    </source>
</evidence>
<evidence type="ECO:0000313" key="13">
    <source>
        <dbReference type="Proteomes" id="UP000315888"/>
    </source>
</evidence>
<reference evidence="7 11" key="1">
    <citation type="submission" date="2015-12" db="EMBL/GenBank/DDBJ databases">
        <authorList>
            <person name="Wibberg D."/>
        </authorList>
    </citation>
    <scope>NUCLEOTIDE SEQUENCE [LARGE SCALE GENOMIC DNA]</scope>
    <source>
        <strain evidence="7">R2091</strain>
    </source>
</reference>
<keyword evidence="9" id="KW-0808">Transferase</keyword>
<keyword evidence="4" id="KW-0106">Calcium</keyword>
<evidence type="ECO:0000256" key="2">
    <source>
        <dbReference type="ARBA" id="ARBA00022723"/>
    </source>
</evidence>
<keyword evidence="5" id="KW-0732">Signal</keyword>
<protein>
    <submittedName>
        <fullName evidence="7">Arylsulfatase</fullName>
        <ecNumber evidence="7">3.1.6.1</ecNumber>
    </submittedName>
    <submittedName>
        <fullName evidence="9">Sulfatase-like hydrolase/transferase</fullName>
    </submittedName>
</protein>
<reference evidence="9" key="5">
    <citation type="submission" date="2019-12" db="EMBL/GenBank/DDBJ databases">
        <authorList>
            <person name="Nguyen S.-T."/>
        </authorList>
    </citation>
    <scope>NUCLEOTIDE SEQUENCE</scope>
    <source>
        <strain evidence="9">DMS06669</strain>
    </source>
</reference>
<evidence type="ECO:0000313" key="7">
    <source>
        <dbReference type="EMBL" id="CUW34463.1"/>
    </source>
</evidence>
<keyword evidence="3 7" id="KW-0378">Hydrolase</keyword>
<name>A0A0G4QNS3_ACIBA</name>
<dbReference type="Gene3D" id="3.30.1120.10">
    <property type="match status" value="1"/>
</dbReference>
<dbReference type="InterPro" id="IPR050738">
    <property type="entry name" value="Sulfatase"/>
</dbReference>
<gene>
    <name evidence="7" type="primary">atsA</name>
    <name evidence="8" type="synonym">atsA_3</name>
    <name evidence="7" type="ORF">ABR2091_1058</name>
    <name evidence="10" type="ORF">FJU42_01595</name>
    <name evidence="9" type="ORF">GSE42_06090</name>
    <name evidence="8" type="ORF">LV35_01585</name>
</gene>
<dbReference type="CDD" id="cd16025">
    <property type="entry name" value="PAS_like"/>
    <property type="match status" value="1"/>
</dbReference>
<feature type="signal peptide" evidence="5">
    <location>
        <begin position="1"/>
        <end position="24"/>
    </location>
</feature>
<dbReference type="AlphaFoldDB" id="A0A0G4QNS3"/>
<reference evidence="9 14" key="3">
    <citation type="journal article" date="2017" name="Ann. Clin. Microbiol. Antimicrob.">
        <title>New eight genes identified at the clinical multidrug-resistant Acinetobacter baumannii DMS06669 strain in a Vietnam hospital.</title>
        <authorList>
            <person name="Si-Tuan N."/>
            <person name="Ngoc H.M."/>
            <person name="Hang P.T.T."/>
            <person name="Nguyen C."/>
            <person name="Van P.H."/>
            <person name="Huong N.T."/>
        </authorList>
    </citation>
    <scope>NUCLEOTIDE SEQUENCE [LARGE SCALE GENOMIC DNA]</scope>
    <source>
        <strain evidence="9 14">DMS06669</strain>
    </source>
</reference>
<dbReference type="Pfam" id="PF00884">
    <property type="entry name" value="Sulfatase"/>
    <property type="match status" value="1"/>
</dbReference>
<dbReference type="Proteomes" id="UP000066661">
    <property type="component" value="Chromosome I"/>
</dbReference>